<comment type="caution">
    <text evidence="2">The sequence shown here is derived from an EMBL/GenBank/DDBJ whole genome shotgun (WGS) entry which is preliminary data.</text>
</comment>
<evidence type="ECO:0000256" key="1">
    <source>
        <dbReference type="SAM" id="MobiDB-lite"/>
    </source>
</evidence>
<feature type="compositionally biased region" description="Basic and acidic residues" evidence="1">
    <location>
        <begin position="108"/>
        <end position="119"/>
    </location>
</feature>
<name>A0AAD8GNF7_9APIA</name>
<feature type="region of interest" description="Disordered" evidence="1">
    <location>
        <begin position="84"/>
        <end position="119"/>
    </location>
</feature>
<dbReference type="AlphaFoldDB" id="A0AAD8GNF7"/>
<reference evidence="2" key="1">
    <citation type="submission" date="2023-02" db="EMBL/GenBank/DDBJ databases">
        <title>Genome of toxic invasive species Heracleum sosnowskyi carries increased number of genes despite the absence of recent whole-genome duplications.</title>
        <authorList>
            <person name="Schelkunov M."/>
            <person name="Shtratnikova V."/>
            <person name="Makarenko M."/>
            <person name="Klepikova A."/>
            <person name="Omelchenko D."/>
            <person name="Novikova G."/>
            <person name="Obukhova E."/>
            <person name="Bogdanov V."/>
            <person name="Penin A."/>
            <person name="Logacheva M."/>
        </authorList>
    </citation>
    <scope>NUCLEOTIDE SEQUENCE</scope>
    <source>
        <strain evidence="2">Hsosn_3</strain>
        <tissue evidence="2">Leaf</tissue>
    </source>
</reference>
<organism evidence="2 3">
    <name type="scientific">Heracleum sosnowskyi</name>
    <dbReference type="NCBI Taxonomy" id="360622"/>
    <lineage>
        <taxon>Eukaryota</taxon>
        <taxon>Viridiplantae</taxon>
        <taxon>Streptophyta</taxon>
        <taxon>Embryophyta</taxon>
        <taxon>Tracheophyta</taxon>
        <taxon>Spermatophyta</taxon>
        <taxon>Magnoliopsida</taxon>
        <taxon>eudicotyledons</taxon>
        <taxon>Gunneridae</taxon>
        <taxon>Pentapetalae</taxon>
        <taxon>asterids</taxon>
        <taxon>campanulids</taxon>
        <taxon>Apiales</taxon>
        <taxon>Apiaceae</taxon>
        <taxon>Apioideae</taxon>
        <taxon>apioid superclade</taxon>
        <taxon>Tordylieae</taxon>
        <taxon>Tordyliinae</taxon>
        <taxon>Heracleum</taxon>
    </lineage>
</organism>
<protein>
    <submittedName>
        <fullName evidence="2">Uncharacterized protein</fullName>
    </submittedName>
</protein>
<evidence type="ECO:0000313" key="3">
    <source>
        <dbReference type="Proteomes" id="UP001237642"/>
    </source>
</evidence>
<evidence type="ECO:0000313" key="2">
    <source>
        <dbReference type="EMBL" id="KAK1351552.1"/>
    </source>
</evidence>
<keyword evidence="3" id="KW-1185">Reference proteome</keyword>
<sequence>MTVHVVPTHSMQQGRLPAALVHHQFICLIANIHPNPAAEQASPASPRLSRQPHTTHASHTTHAALPPSFCIAYLKLPPSSVSSELETLTYSAPPPSTAASPPPGDGTTKPRSDTKCWNY</sequence>
<dbReference type="Proteomes" id="UP001237642">
    <property type="component" value="Unassembled WGS sequence"/>
</dbReference>
<feature type="region of interest" description="Disordered" evidence="1">
    <location>
        <begin position="36"/>
        <end position="62"/>
    </location>
</feature>
<reference evidence="2" key="2">
    <citation type="submission" date="2023-05" db="EMBL/GenBank/DDBJ databases">
        <authorList>
            <person name="Schelkunov M.I."/>
        </authorList>
    </citation>
    <scope>NUCLEOTIDE SEQUENCE</scope>
    <source>
        <strain evidence="2">Hsosn_3</strain>
        <tissue evidence="2">Leaf</tissue>
    </source>
</reference>
<gene>
    <name evidence="2" type="ORF">POM88_054239</name>
</gene>
<accession>A0AAD8GNF7</accession>
<dbReference type="EMBL" id="JAUIZM010000031">
    <property type="protein sequence ID" value="KAK1351552.1"/>
    <property type="molecule type" value="Genomic_DNA"/>
</dbReference>
<feature type="compositionally biased region" description="Pro residues" evidence="1">
    <location>
        <begin position="92"/>
        <end position="104"/>
    </location>
</feature>
<proteinExistence type="predicted"/>